<keyword evidence="3" id="KW-1185">Reference proteome</keyword>
<dbReference type="AlphaFoldDB" id="A0AAX6E5F2"/>
<evidence type="ECO:0000313" key="3">
    <source>
        <dbReference type="Proteomes" id="UP001140949"/>
    </source>
</evidence>
<dbReference type="EMBL" id="JANAVB010021999">
    <property type="protein sequence ID" value="KAJ6824535.1"/>
    <property type="molecule type" value="Genomic_DNA"/>
</dbReference>
<comment type="caution">
    <text evidence="1">The sequence shown here is derived from an EMBL/GenBank/DDBJ whole genome shotgun (WGS) entry which is preliminary data.</text>
</comment>
<dbReference type="EMBL" id="JANAVB010039868">
    <property type="protein sequence ID" value="KAJ6799169.1"/>
    <property type="molecule type" value="Genomic_DNA"/>
</dbReference>
<gene>
    <name evidence="1" type="ORF">M6B38_209440</name>
    <name evidence="2" type="ORF">M6B38_382015</name>
</gene>
<sequence>MGIQNSSGTFCELLGGSLSTAPSARKAFHTAVLRAAPQDTLTKTILLTPYLWIRHLCQIFMPGVDEDYAITCHKPNRRNVAERKGA</sequence>
<reference evidence="1" key="2">
    <citation type="submission" date="2023-04" db="EMBL/GenBank/DDBJ databases">
        <authorList>
            <person name="Bruccoleri R.E."/>
            <person name="Oakeley E.J."/>
            <person name="Faust A.-M."/>
            <person name="Dessus-Babus S."/>
            <person name="Altorfer M."/>
            <person name="Burckhardt D."/>
            <person name="Oertli M."/>
            <person name="Naumann U."/>
            <person name="Petersen F."/>
            <person name="Wong J."/>
        </authorList>
    </citation>
    <scope>NUCLEOTIDE SEQUENCE</scope>
    <source>
        <strain evidence="1">GSM-AAB239-AS_SAM_17_03QT</strain>
        <tissue evidence="1">Leaf</tissue>
    </source>
</reference>
<evidence type="ECO:0000313" key="1">
    <source>
        <dbReference type="EMBL" id="KAJ6799169.1"/>
    </source>
</evidence>
<evidence type="ECO:0000313" key="2">
    <source>
        <dbReference type="EMBL" id="KAJ6824535.1"/>
    </source>
</evidence>
<protein>
    <submittedName>
        <fullName evidence="1">Uncharacterized protein</fullName>
    </submittedName>
</protein>
<accession>A0AAX6E5F2</accession>
<dbReference type="Proteomes" id="UP001140949">
    <property type="component" value="Unassembled WGS sequence"/>
</dbReference>
<reference evidence="1" key="1">
    <citation type="journal article" date="2023" name="GigaByte">
        <title>Genome assembly of the bearded iris, Iris pallida Lam.</title>
        <authorList>
            <person name="Bruccoleri R.E."/>
            <person name="Oakeley E.J."/>
            <person name="Faust A.M.E."/>
            <person name="Altorfer M."/>
            <person name="Dessus-Babus S."/>
            <person name="Burckhardt D."/>
            <person name="Oertli M."/>
            <person name="Naumann U."/>
            <person name="Petersen F."/>
            <person name="Wong J."/>
        </authorList>
    </citation>
    <scope>NUCLEOTIDE SEQUENCE</scope>
    <source>
        <strain evidence="1">GSM-AAB239-AS_SAM_17_03QT</strain>
    </source>
</reference>
<organism evidence="1 3">
    <name type="scientific">Iris pallida</name>
    <name type="common">Sweet iris</name>
    <dbReference type="NCBI Taxonomy" id="29817"/>
    <lineage>
        <taxon>Eukaryota</taxon>
        <taxon>Viridiplantae</taxon>
        <taxon>Streptophyta</taxon>
        <taxon>Embryophyta</taxon>
        <taxon>Tracheophyta</taxon>
        <taxon>Spermatophyta</taxon>
        <taxon>Magnoliopsida</taxon>
        <taxon>Liliopsida</taxon>
        <taxon>Asparagales</taxon>
        <taxon>Iridaceae</taxon>
        <taxon>Iridoideae</taxon>
        <taxon>Irideae</taxon>
        <taxon>Iris</taxon>
    </lineage>
</organism>
<name>A0AAX6E5F2_IRIPA</name>
<proteinExistence type="predicted"/>